<dbReference type="GO" id="GO:0003824">
    <property type="term" value="F:catalytic activity"/>
    <property type="evidence" value="ECO:0007669"/>
    <property type="project" value="InterPro"/>
</dbReference>
<dbReference type="SUPFAM" id="SSF56219">
    <property type="entry name" value="DNase I-like"/>
    <property type="match status" value="1"/>
</dbReference>
<reference evidence="2" key="1">
    <citation type="submission" date="2021-02" db="EMBL/GenBank/DDBJ databases">
        <authorList>
            <person name="Dougan E. K."/>
            <person name="Rhodes N."/>
            <person name="Thang M."/>
            <person name="Chan C."/>
        </authorList>
    </citation>
    <scope>NUCLEOTIDE SEQUENCE</scope>
</reference>
<dbReference type="InterPro" id="IPR036691">
    <property type="entry name" value="Endo/exonu/phosph_ase_sf"/>
</dbReference>
<evidence type="ECO:0000313" key="2">
    <source>
        <dbReference type="EMBL" id="CAE7565517.1"/>
    </source>
</evidence>
<dbReference type="EMBL" id="CAJNJA010026807">
    <property type="protein sequence ID" value="CAE7565517.1"/>
    <property type="molecule type" value="Genomic_DNA"/>
</dbReference>
<accession>A0A812U7U1</accession>
<gene>
    <name evidence="2" type="primary">ybhP</name>
    <name evidence="2" type="ORF">SNEC2469_LOCUS16425</name>
</gene>
<dbReference type="PANTHER" id="PTHR14859:SF15">
    <property type="entry name" value="ENDONUCLEASE_EXONUCLEASE_PHOSPHATASE DOMAIN-CONTAINING PROTEIN"/>
    <property type="match status" value="1"/>
</dbReference>
<name>A0A812U7U1_9DINO</name>
<protein>
    <submittedName>
        <fullName evidence="2">YbhP protein</fullName>
    </submittedName>
</protein>
<dbReference type="AlphaFoldDB" id="A0A812U7U1"/>
<keyword evidence="3" id="KW-1185">Reference proteome</keyword>
<dbReference type="Pfam" id="PF03372">
    <property type="entry name" value="Exo_endo_phos"/>
    <property type="match status" value="1"/>
</dbReference>
<dbReference type="Proteomes" id="UP000601435">
    <property type="component" value="Unassembled WGS sequence"/>
</dbReference>
<proteinExistence type="predicted"/>
<feature type="domain" description="Endonuclease/exonuclease/phosphatase" evidence="1">
    <location>
        <begin position="41"/>
        <end position="269"/>
    </location>
</feature>
<evidence type="ECO:0000313" key="3">
    <source>
        <dbReference type="Proteomes" id="UP000601435"/>
    </source>
</evidence>
<dbReference type="Gene3D" id="3.60.10.10">
    <property type="entry name" value="Endonuclease/exonuclease/phosphatase"/>
    <property type="match status" value="1"/>
</dbReference>
<dbReference type="GO" id="GO:0016020">
    <property type="term" value="C:membrane"/>
    <property type="evidence" value="ECO:0007669"/>
    <property type="project" value="GOC"/>
</dbReference>
<sequence>MSWARRAERSCVVDPVANQPLAQQLQNEPLNTAAVAPLKLLSFNIQVGIKTSAYRQYFTKGWKHVLPHVSRGKNLSRIADLVTGYDLVSLQEIDGGSIRSGFVNQVEYLSQVAGFPYWYAQLNRDLGPIAQHGNGLLSRIEPIGLEDHKLPGIIPGRGAVFMRLPYAGDEIVVVMLHLSLGKQSRDRQLAYVAEQVAHERQVIVMGDMNTPVSTLLEDSPLKRLNLQPAETVGPTYPAWEPSLALDHVLVSDNLVIKDYQVLNCRVSDHLPIAVEVAARARPPVQ</sequence>
<dbReference type="GO" id="GO:0006506">
    <property type="term" value="P:GPI anchor biosynthetic process"/>
    <property type="evidence" value="ECO:0007669"/>
    <property type="project" value="TreeGrafter"/>
</dbReference>
<dbReference type="InterPro" id="IPR051916">
    <property type="entry name" value="GPI-anchor_lipid_remodeler"/>
</dbReference>
<comment type="caution">
    <text evidence="2">The sequence shown here is derived from an EMBL/GenBank/DDBJ whole genome shotgun (WGS) entry which is preliminary data.</text>
</comment>
<organism evidence="2 3">
    <name type="scientific">Symbiodinium necroappetens</name>
    <dbReference type="NCBI Taxonomy" id="1628268"/>
    <lineage>
        <taxon>Eukaryota</taxon>
        <taxon>Sar</taxon>
        <taxon>Alveolata</taxon>
        <taxon>Dinophyceae</taxon>
        <taxon>Suessiales</taxon>
        <taxon>Symbiodiniaceae</taxon>
        <taxon>Symbiodinium</taxon>
    </lineage>
</organism>
<evidence type="ECO:0000259" key="1">
    <source>
        <dbReference type="Pfam" id="PF03372"/>
    </source>
</evidence>
<dbReference type="InterPro" id="IPR005135">
    <property type="entry name" value="Endo/exonuclease/phosphatase"/>
</dbReference>
<dbReference type="PANTHER" id="PTHR14859">
    <property type="entry name" value="CALCOFLUOR WHITE HYPERSENSITIVE PROTEIN PRECURSOR"/>
    <property type="match status" value="1"/>
</dbReference>